<feature type="compositionally biased region" description="Polar residues" evidence="2">
    <location>
        <begin position="325"/>
        <end position="335"/>
    </location>
</feature>
<evidence type="ECO:0000313" key="5">
    <source>
        <dbReference type="Proteomes" id="UP001465755"/>
    </source>
</evidence>
<protein>
    <recommendedName>
        <fullName evidence="6">Magnesium transporter</fullName>
    </recommendedName>
</protein>
<accession>A0AAW1NWI8</accession>
<name>A0AAW1NWI8_9CHLO</name>
<evidence type="ECO:0000313" key="4">
    <source>
        <dbReference type="EMBL" id="KAK9795511.1"/>
    </source>
</evidence>
<comment type="similarity">
    <text evidence="1">Belongs to the CorA metal ion transporter (MIT) (TC 1.A.35.5) family.</text>
</comment>
<proteinExistence type="inferred from homology"/>
<feature type="transmembrane region" description="Helical" evidence="3">
    <location>
        <begin position="590"/>
        <end position="612"/>
    </location>
</feature>
<comment type="caution">
    <text evidence="4">The sequence shown here is derived from an EMBL/GenBank/DDBJ whole genome shotgun (WGS) entry which is preliminary data.</text>
</comment>
<keyword evidence="5" id="KW-1185">Reference proteome</keyword>
<feature type="compositionally biased region" description="Polar residues" evidence="2">
    <location>
        <begin position="437"/>
        <end position="453"/>
    </location>
</feature>
<feature type="compositionally biased region" description="Basic and acidic residues" evidence="2">
    <location>
        <begin position="14"/>
        <end position="24"/>
    </location>
</feature>
<keyword evidence="3" id="KW-0812">Transmembrane</keyword>
<reference evidence="4 5" key="1">
    <citation type="journal article" date="2024" name="Nat. Commun.">
        <title>Phylogenomics reveals the evolutionary origins of lichenization in chlorophyte algae.</title>
        <authorList>
            <person name="Puginier C."/>
            <person name="Libourel C."/>
            <person name="Otte J."/>
            <person name="Skaloud P."/>
            <person name="Haon M."/>
            <person name="Grisel S."/>
            <person name="Petersen M."/>
            <person name="Berrin J.G."/>
            <person name="Delaux P.M."/>
            <person name="Dal Grande F."/>
            <person name="Keller J."/>
        </authorList>
    </citation>
    <scope>NUCLEOTIDE SEQUENCE [LARGE SCALE GENOMIC DNA]</scope>
    <source>
        <strain evidence="4 5">SAG 2036</strain>
    </source>
</reference>
<feature type="region of interest" description="Disordered" evidence="2">
    <location>
        <begin position="32"/>
        <end position="51"/>
    </location>
</feature>
<feature type="region of interest" description="Disordered" evidence="2">
    <location>
        <begin position="287"/>
        <end position="479"/>
    </location>
</feature>
<evidence type="ECO:0000256" key="2">
    <source>
        <dbReference type="SAM" id="MobiDB-lite"/>
    </source>
</evidence>
<organism evidence="4 5">
    <name type="scientific">Symbiochloris irregularis</name>
    <dbReference type="NCBI Taxonomy" id="706552"/>
    <lineage>
        <taxon>Eukaryota</taxon>
        <taxon>Viridiplantae</taxon>
        <taxon>Chlorophyta</taxon>
        <taxon>core chlorophytes</taxon>
        <taxon>Trebouxiophyceae</taxon>
        <taxon>Trebouxiales</taxon>
        <taxon>Trebouxiaceae</taxon>
        <taxon>Symbiochloris</taxon>
    </lineage>
</organism>
<keyword evidence="3" id="KW-1133">Transmembrane helix</keyword>
<dbReference type="Pfam" id="PF22099">
    <property type="entry name" value="MRS2-like"/>
    <property type="match status" value="1"/>
</dbReference>
<feature type="compositionally biased region" description="Polar residues" evidence="2">
    <location>
        <begin position="406"/>
        <end position="421"/>
    </location>
</feature>
<keyword evidence="3" id="KW-0472">Membrane</keyword>
<evidence type="ECO:0000256" key="3">
    <source>
        <dbReference type="SAM" id="Phobius"/>
    </source>
</evidence>
<gene>
    <name evidence="4" type="ORF">WJX73_001908</name>
</gene>
<dbReference type="EMBL" id="JALJOQ010000128">
    <property type="protein sequence ID" value="KAK9795511.1"/>
    <property type="molecule type" value="Genomic_DNA"/>
</dbReference>
<dbReference type="Proteomes" id="UP001465755">
    <property type="component" value="Unassembled WGS sequence"/>
</dbReference>
<feature type="compositionally biased region" description="Basic and acidic residues" evidence="2">
    <location>
        <begin position="379"/>
        <end position="395"/>
    </location>
</feature>
<dbReference type="GO" id="GO:0015095">
    <property type="term" value="F:magnesium ion transmembrane transporter activity"/>
    <property type="evidence" value="ECO:0007669"/>
    <property type="project" value="TreeGrafter"/>
</dbReference>
<sequence>MGSQGGDSGYNSGSERDRSPLIGDKNKLFHKVAEKLGGPGPPPSRRPDPPVTAVTLGAVTKKALKKCALIDAKGRLSHIMADKHTLVSETGIAHRDLRVLDPLIANTYPTAILIREKALVINLESVRMIACIDKVFLLSVPAAHYGPAGIFPTADSPFVQDLQMRLKHVGSGGTSEANMHLDPSLTFEQVALEAGLASCVRSIDQEVTDLERRAEPSLSSLSQKVSRRELENVKNVKAVLNRLIARVQKVKGVVEDILDDDQDMEDMNLAKRAQKDKEEQMLLQPDEMLGDISGPPEDPPASAFQPVDPSQPHPDLFDIEEGSYRGSSADPSNAPQHADPSSPRTPRAEGVPLDWDSKDPLANPSRRVSQQEDESAVELEGRSRSRSLERAERGRTSVSGILGGRTSMSKSPLSGATQPLLSSPDHGDGRPEGMGSLSFTGRQGLQQRASRSIMQPRLRSITKQGSMQGEYRASRRSTDDQDGVYYDGLTKTILLPRTSALVDKREIEATEDFLDSYFMQVDHTLSRLNVLKERIEGIEALVTIDLDHRRNELVAFDLVLTMVTTSFTWMAMIASIFGQNLWLSSNSLPLAALIWATIGSVAIGMGMLVAMLSYARMKRLLFIPTPQSVSMVVV</sequence>
<evidence type="ECO:0000256" key="1">
    <source>
        <dbReference type="ARBA" id="ARBA00007535"/>
    </source>
</evidence>
<evidence type="ECO:0008006" key="6">
    <source>
        <dbReference type="Google" id="ProtNLM"/>
    </source>
</evidence>
<dbReference type="PANTHER" id="PTHR13890:SF31">
    <property type="entry name" value="MAGNESIUM TRANSPORTER MRS2-2-RELATED"/>
    <property type="match status" value="1"/>
</dbReference>
<dbReference type="PANTHER" id="PTHR13890">
    <property type="entry name" value="RNA SPLICING PROTEIN MRS2, MITOCHONDRIAL"/>
    <property type="match status" value="1"/>
</dbReference>
<dbReference type="InterPro" id="IPR039204">
    <property type="entry name" value="MRS2-like"/>
</dbReference>
<feature type="region of interest" description="Disordered" evidence="2">
    <location>
        <begin position="1"/>
        <end position="24"/>
    </location>
</feature>
<dbReference type="Gene3D" id="2.40.128.330">
    <property type="match status" value="1"/>
</dbReference>
<feature type="transmembrane region" description="Helical" evidence="3">
    <location>
        <begin position="558"/>
        <end position="578"/>
    </location>
</feature>
<dbReference type="AlphaFoldDB" id="A0AAW1NWI8"/>
<dbReference type="Gene3D" id="1.20.58.340">
    <property type="entry name" value="Magnesium transport protein CorA, transmembrane region"/>
    <property type="match status" value="2"/>
</dbReference>